<accession>Q4RGH4</accession>
<gene>
    <name evidence="2" type="ORF">GSTENG00034799001</name>
</gene>
<dbReference type="AlphaFoldDB" id="Q4RGH4"/>
<dbReference type="Pfam" id="PF02854">
    <property type="entry name" value="MIF4G"/>
    <property type="match status" value="1"/>
</dbReference>
<proteinExistence type="predicted"/>
<evidence type="ECO:0000313" key="2">
    <source>
        <dbReference type="EMBL" id="CAG12508.1"/>
    </source>
</evidence>
<dbReference type="OrthoDB" id="10071175at2759"/>
<name>Q4RGH4_TETNG</name>
<protein>
    <submittedName>
        <fullName evidence="2">(spotted green pufferfish) hypothetical protein</fullName>
    </submittedName>
</protein>
<reference evidence="2" key="1">
    <citation type="journal article" date="2004" name="Nature">
        <title>Genome duplication in the teleost fish Tetraodon nigroviridis reveals the early vertebrate proto-karyotype.</title>
        <authorList>
            <person name="Jaillon O."/>
            <person name="Aury J.-M."/>
            <person name="Brunet F."/>
            <person name="Petit J.-L."/>
            <person name="Stange-Thomann N."/>
            <person name="Mauceli E."/>
            <person name="Bouneau L."/>
            <person name="Fischer C."/>
            <person name="Ozouf-Costaz C."/>
            <person name="Bernot A."/>
            <person name="Nicaud S."/>
            <person name="Jaffe D."/>
            <person name="Fisher S."/>
            <person name="Lutfalla G."/>
            <person name="Dossat C."/>
            <person name="Segurens B."/>
            <person name="Dasilva C."/>
            <person name="Salanoubat M."/>
            <person name="Levy M."/>
            <person name="Boudet N."/>
            <person name="Castellano S."/>
            <person name="Anthouard V."/>
            <person name="Jubin C."/>
            <person name="Castelli V."/>
            <person name="Katinka M."/>
            <person name="Vacherie B."/>
            <person name="Biemont C."/>
            <person name="Skalli Z."/>
            <person name="Cattolico L."/>
            <person name="Poulain J."/>
            <person name="De Berardinis V."/>
            <person name="Cruaud C."/>
            <person name="Duprat S."/>
            <person name="Brottier P."/>
            <person name="Coutanceau J.-P."/>
            <person name="Gouzy J."/>
            <person name="Parra G."/>
            <person name="Lardier G."/>
            <person name="Chapple C."/>
            <person name="McKernan K.J."/>
            <person name="McEwan P."/>
            <person name="Bosak S."/>
            <person name="Kellis M."/>
            <person name="Volff J.-N."/>
            <person name="Guigo R."/>
            <person name="Zody M.C."/>
            <person name="Mesirov J."/>
            <person name="Lindblad-Toh K."/>
            <person name="Birren B."/>
            <person name="Nusbaum C."/>
            <person name="Kahn D."/>
            <person name="Robinson-Rechavi M."/>
            <person name="Laudet V."/>
            <person name="Schachter V."/>
            <person name="Quetier F."/>
            <person name="Saurin W."/>
            <person name="Scarpelli C."/>
            <person name="Wincker P."/>
            <person name="Lander E.S."/>
            <person name="Weissenbach J."/>
            <person name="Roest Crollius H."/>
        </authorList>
    </citation>
    <scope>NUCLEOTIDE SEQUENCE [LARGE SCALE GENOMIC DNA]</scope>
</reference>
<reference evidence="2" key="2">
    <citation type="submission" date="2004-02" db="EMBL/GenBank/DDBJ databases">
        <authorList>
            <consortium name="Genoscope"/>
            <consortium name="Whitehead Institute Centre for Genome Research"/>
        </authorList>
    </citation>
    <scope>NUCLEOTIDE SEQUENCE</scope>
</reference>
<feature type="domain" description="MIF4G" evidence="1">
    <location>
        <begin position="65"/>
        <end position="290"/>
    </location>
</feature>
<dbReference type="SMART" id="SM00543">
    <property type="entry name" value="MIF4G"/>
    <property type="match status" value="1"/>
</dbReference>
<dbReference type="PANTHER" id="PTHR23253:SF10">
    <property type="entry name" value="EUKARYOTIC TRANSLATION INITIATION FACTOR 4 GAMMA 1"/>
    <property type="match status" value="1"/>
</dbReference>
<dbReference type="InterPro" id="IPR003890">
    <property type="entry name" value="MIF4G-like_typ-3"/>
</dbReference>
<dbReference type="PANTHER" id="PTHR23253">
    <property type="entry name" value="EUKARYOTIC TRANSLATION INITIATION FACTOR 4 GAMMA"/>
    <property type="match status" value="1"/>
</dbReference>
<feature type="non-terminal residue" evidence="2">
    <location>
        <position position="1"/>
    </location>
</feature>
<dbReference type="EMBL" id="CAAE01015100">
    <property type="protein sequence ID" value="CAG12508.1"/>
    <property type="molecule type" value="Genomic_DNA"/>
</dbReference>
<organism evidence="2">
    <name type="scientific">Tetraodon nigroviridis</name>
    <name type="common">Spotted green pufferfish</name>
    <name type="synonym">Chelonodon nigroviridis</name>
    <dbReference type="NCBI Taxonomy" id="99883"/>
    <lineage>
        <taxon>Eukaryota</taxon>
        <taxon>Metazoa</taxon>
        <taxon>Chordata</taxon>
        <taxon>Craniata</taxon>
        <taxon>Vertebrata</taxon>
        <taxon>Euteleostomi</taxon>
        <taxon>Actinopterygii</taxon>
        <taxon>Neopterygii</taxon>
        <taxon>Teleostei</taxon>
        <taxon>Neoteleostei</taxon>
        <taxon>Acanthomorphata</taxon>
        <taxon>Eupercaria</taxon>
        <taxon>Tetraodontiformes</taxon>
        <taxon>Tetradontoidea</taxon>
        <taxon>Tetraodontidae</taxon>
        <taxon>Tetraodon</taxon>
    </lineage>
</organism>
<comment type="caution">
    <text evidence="2">The sequence shown here is derived from an EMBL/GenBank/DDBJ whole genome shotgun (WGS) entry which is preliminary data.</text>
</comment>
<dbReference type="SUPFAM" id="SSF48371">
    <property type="entry name" value="ARM repeat"/>
    <property type="match status" value="1"/>
</dbReference>
<dbReference type="GO" id="GO:0003743">
    <property type="term" value="F:translation initiation factor activity"/>
    <property type="evidence" value="ECO:0007669"/>
    <property type="project" value="TreeGrafter"/>
</dbReference>
<dbReference type="GO" id="GO:0016281">
    <property type="term" value="C:eukaryotic translation initiation factor 4F complex"/>
    <property type="evidence" value="ECO:0007669"/>
    <property type="project" value="TreeGrafter"/>
</dbReference>
<sequence length="312" mass="35510">MDLSELVTTQAGEQGEPQQRRIISGLSLNANKILHKAENAWKPLSGKLASGCGVTEEERKTQEVLRELQAILNKLTPGNFGSLMKSLAQLEINTEARLKAVIGLIFDKAVSEHSFCPAYAKMCHHLLGLNVATEDGHRVTFQKVLLRHCQSQFEKNHNEEEMINIQEELDATENVSVTVTLKEKDALSRDFHHHRSLGVMKLIGELFKLKMLSANIMHHCVVKLLKDEHEESLECLCKLMSTIGKDLDTPSAKPDMDHYFAYINKIIQEKTTSTRTRFMLLDMIDLRKNNWVPRRDEEGPKVIRQLHLKAKL</sequence>
<dbReference type="KEGG" id="tng:GSTEN00034799G001"/>
<dbReference type="InterPro" id="IPR016024">
    <property type="entry name" value="ARM-type_fold"/>
</dbReference>
<evidence type="ECO:0000259" key="1">
    <source>
        <dbReference type="SMART" id="SM00543"/>
    </source>
</evidence>
<dbReference type="GO" id="GO:0003729">
    <property type="term" value="F:mRNA binding"/>
    <property type="evidence" value="ECO:0007669"/>
    <property type="project" value="TreeGrafter"/>
</dbReference>
<dbReference type="Gene3D" id="1.25.40.180">
    <property type="match status" value="1"/>
</dbReference>